<feature type="non-terminal residue" evidence="2">
    <location>
        <position position="1"/>
    </location>
</feature>
<keyword evidence="3" id="KW-1185">Reference proteome</keyword>
<comment type="caution">
    <text evidence="2">The sequence shown here is derived from an EMBL/GenBank/DDBJ whole genome shotgun (WGS) entry which is preliminary data.</text>
</comment>
<dbReference type="Proteomes" id="UP000708148">
    <property type="component" value="Unassembled WGS sequence"/>
</dbReference>
<dbReference type="AlphaFoldDB" id="A0A8S1J662"/>
<dbReference type="EMBL" id="CAJHUC010001913">
    <property type="protein sequence ID" value="CAD7702697.1"/>
    <property type="molecule type" value="Genomic_DNA"/>
</dbReference>
<organism evidence="2 3">
    <name type="scientific">Ostreobium quekettii</name>
    <dbReference type="NCBI Taxonomy" id="121088"/>
    <lineage>
        <taxon>Eukaryota</taxon>
        <taxon>Viridiplantae</taxon>
        <taxon>Chlorophyta</taxon>
        <taxon>core chlorophytes</taxon>
        <taxon>Ulvophyceae</taxon>
        <taxon>TCBD clade</taxon>
        <taxon>Bryopsidales</taxon>
        <taxon>Ostreobineae</taxon>
        <taxon>Ostreobiaceae</taxon>
        <taxon>Ostreobium</taxon>
    </lineage>
</organism>
<evidence type="ECO:0000256" key="1">
    <source>
        <dbReference type="SAM" id="Phobius"/>
    </source>
</evidence>
<proteinExistence type="predicted"/>
<reference evidence="2" key="1">
    <citation type="submission" date="2020-12" db="EMBL/GenBank/DDBJ databases">
        <authorList>
            <person name="Iha C."/>
        </authorList>
    </citation>
    <scope>NUCLEOTIDE SEQUENCE</scope>
</reference>
<evidence type="ECO:0000313" key="3">
    <source>
        <dbReference type="Proteomes" id="UP000708148"/>
    </source>
</evidence>
<feature type="transmembrane region" description="Helical" evidence="1">
    <location>
        <begin position="143"/>
        <end position="164"/>
    </location>
</feature>
<keyword evidence="1" id="KW-1133">Transmembrane helix</keyword>
<keyword evidence="1" id="KW-0472">Membrane</keyword>
<accession>A0A8S1J662</accession>
<sequence length="180" mass="20419">VITRESNSSITPEKYEEAIMDIKWAFQNVTNLMMTAQAMTKRHGPEQLSTPESTPGANDLEKAISDMKITKEALSRLKEDNYESMKLPHMQTVKEGWRKRWAMALVSKINSAVLDEKSYLGKVPMWCHNELEMQKGFRACGMVMMWILAASAYTTFSQAFLLAARKQSGSPIEAMMNMGR</sequence>
<evidence type="ECO:0000313" key="2">
    <source>
        <dbReference type="EMBL" id="CAD7702697.1"/>
    </source>
</evidence>
<protein>
    <submittedName>
        <fullName evidence="2">Uncharacterized protein</fullName>
    </submittedName>
</protein>
<keyword evidence="1" id="KW-0812">Transmembrane</keyword>
<name>A0A8S1J662_9CHLO</name>
<gene>
    <name evidence="2" type="ORF">OSTQU699_LOCUS8054</name>
</gene>